<reference evidence="1 2" key="1">
    <citation type="submission" date="2016-10" db="EMBL/GenBank/DDBJ databases">
        <authorList>
            <person name="de Groot N.N."/>
        </authorList>
    </citation>
    <scope>NUCLEOTIDE SEQUENCE [LARGE SCALE GENOMIC DNA]</scope>
    <source>
        <strain evidence="1 2">CGMCC 1.5058</strain>
    </source>
</reference>
<evidence type="ECO:0000313" key="2">
    <source>
        <dbReference type="Proteomes" id="UP000183255"/>
    </source>
</evidence>
<sequence length="128" mass="14821">MSNIKEGIQYHEEELEDARKHLHALTENCRKMLPKFPEKSPQHTLLLNRIRALEVSYDVLSDPSGKYSEPKKSMESILEPLASIIRKSQKALEKAKPHSPQAKRLERLIKTITISIEHLNLSENRMIK</sequence>
<organism evidence="1 2">
    <name type="scientific">Proteiniclasticum ruminis</name>
    <dbReference type="NCBI Taxonomy" id="398199"/>
    <lineage>
        <taxon>Bacteria</taxon>
        <taxon>Bacillati</taxon>
        <taxon>Bacillota</taxon>
        <taxon>Clostridia</taxon>
        <taxon>Eubacteriales</taxon>
        <taxon>Clostridiaceae</taxon>
        <taxon>Proteiniclasticum</taxon>
    </lineage>
</organism>
<gene>
    <name evidence="1" type="ORF">SAMN05421804_101871</name>
</gene>
<name>A0A1G8IFU9_9CLOT</name>
<dbReference type="EMBL" id="FNDZ01000001">
    <property type="protein sequence ID" value="SDI17621.1"/>
    <property type="molecule type" value="Genomic_DNA"/>
</dbReference>
<dbReference type="AlphaFoldDB" id="A0A1G8IFU9"/>
<proteinExistence type="predicted"/>
<protein>
    <submittedName>
        <fullName evidence="1">Uncharacterized protein</fullName>
    </submittedName>
</protein>
<evidence type="ECO:0000313" key="1">
    <source>
        <dbReference type="EMBL" id="SDI17621.1"/>
    </source>
</evidence>
<dbReference type="RefSeq" id="WP_031574526.1">
    <property type="nucleotide sequence ID" value="NZ_FNDZ01000001.1"/>
</dbReference>
<dbReference type="Proteomes" id="UP000183255">
    <property type="component" value="Unassembled WGS sequence"/>
</dbReference>
<accession>A0A1G8IFU9</accession>